<keyword evidence="5" id="KW-1185">Reference proteome</keyword>
<reference evidence="4 5" key="1">
    <citation type="journal article" date="2011" name="PLoS Genet.">
        <title>Comparative genomic analysis of human fungal pathogens causing paracoccidioidomycosis.</title>
        <authorList>
            <person name="Desjardins C.A."/>
            <person name="Champion M.D."/>
            <person name="Holder J.W."/>
            <person name="Muszewska A."/>
            <person name="Goldberg J."/>
            <person name="Bailao A.M."/>
            <person name="Brigido M.M."/>
            <person name="Ferreira M.E."/>
            <person name="Garcia A.M."/>
            <person name="Grynberg M."/>
            <person name="Gujja S."/>
            <person name="Heiman D.I."/>
            <person name="Henn M.R."/>
            <person name="Kodira C.D."/>
            <person name="Leon-Narvaez H."/>
            <person name="Longo L.V."/>
            <person name="Ma L.J."/>
            <person name="Malavazi I."/>
            <person name="Matsuo A.L."/>
            <person name="Morais F.V."/>
            <person name="Pereira M."/>
            <person name="Rodriguez-Brito S."/>
            <person name="Sakthikumar S."/>
            <person name="Salem-Izacc S.M."/>
            <person name="Sykes S.M."/>
            <person name="Teixeira M.M."/>
            <person name="Vallejo M.C."/>
            <person name="Walter M.E."/>
            <person name="Yandava C."/>
            <person name="Young S."/>
            <person name="Zeng Q."/>
            <person name="Zucker J."/>
            <person name="Felipe M.S."/>
            <person name="Goldman G.H."/>
            <person name="Haas B.J."/>
            <person name="McEwen J.G."/>
            <person name="Nino-Vega G."/>
            <person name="Puccia R."/>
            <person name="San-Blas G."/>
            <person name="Soares C.M."/>
            <person name="Birren B.W."/>
            <person name="Cuomo C.A."/>
        </authorList>
    </citation>
    <scope>NUCLEOTIDE SEQUENCE [LARGE SCALE GENOMIC DNA]</scope>
    <source>
        <strain evidence="5">ATCC MYA-826 / Pb01</strain>
    </source>
</reference>
<dbReference type="KEGG" id="pbl:PAAG_07522"/>
<dbReference type="RefSeq" id="XP_002790663.1">
    <property type="nucleotide sequence ID" value="XM_002790617.2"/>
</dbReference>
<dbReference type="OMA" id="FYSGTHP"/>
<evidence type="ECO:0000313" key="5">
    <source>
        <dbReference type="Proteomes" id="UP000002059"/>
    </source>
</evidence>
<sequence>MAGRTERERMLRGELYHAFTPDLVAARARCKWACKRFNDSGEVSRRRQIELWREIIQDPTPLPQPATDPAADEALFENEPWIEAPIRMDYGFNVKVGAGAFINFNCVILDTCLVTIGARTLLGPNVNIYSGTHPLDPALRNGTKGPELGKEVHIGEDCWIGGNVDILPGVRIGRGATIGAGSVVNKDVPAFHVAAGNPARIIRRIETSMATTDSLGRDAQT</sequence>
<dbReference type="PANTHER" id="PTHR23416">
    <property type="entry name" value="SIALIC ACID SYNTHASE-RELATED"/>
    <property type="match status" value="1"/>
</dbReference>
<dbReference type="Gene3D" id="2.160.10.10">
    <property type="entry name" value="Hexapeptide repeat proteins"/>
    <property type="match status" value="1"/>
</dbReference>
<dbReference type="PANTHER" id="PTHR23416:SF54">
    <property type="entry name" value="ACETYLTRANSFERASE, CYSE_LACA_LPXA_NODL FAMILY (AFU_ORTHOLOGUE AFUA_2G08430)-RELATED"/>
    <property type="match status" value="1"/>
</dbReference>
<dbReference type="AlphaFoldDB" id="C1H9T1"/>
<evidence type="ECO:0000313" key="4">
    <source>
        <dbReference type="EMBL" id="EEH37104.1"/>
    </source>
</evidence>
<dbReference type="CDD" id="cd03357">
    <property type="entry name" value="LbH_MAT_GAT"/>
    <property type="match status" value="1"/>
</dbReference>
<accession>C1H9T1</accession>
<dbReference type="SMART" id="SM01266">
    <property type="entry name" value="Mac"/>
    <property type="match status" value="1"/>
</dbReference>
<dbReference type="GO" id="GO:0008374">
    <property type="term" value="F:O-acyltransferase activity"/>
    <property type="evidence" value="ECO:0007669"/>
    <property type="project" value="TreeGrafter"/>
</dbReference>
<dbReference type="InterPro" id="IPR001451">
    <property type="entry name" value="Hexapep"/>
</dbReference>
<dbReference type="GeneID" id="9093760"/>
<dbReference type="PROSITE" id="PS00101">
    <property type="entry name" value="HEXAPEP_TRANSFERASES"/>
    <property type="match status" value="1"/>
</dbReference>
<dbReference type="HOGENOM" id="CLU_051638_3_1_1"/>
<dbReference type="eggNOG" id="KOG4750">
    <property type="taxonomic scope" value="Eukaryota"/>
</dbReference>
<dbReference type="Pfam" id="PF12464">
    <property type="entry name" value="Mac"/>
    <property type="match status" value="1"/>
</dbReference>
<dbReference type="GO" id="GO:0016407">
    <property type="term" value="F:acetyltransferase activity"/>
    <property type="evidence" value="ECO:0007669"/>
    <property type="project" value="InterPro"/>
</dbReference>
<evidence type="ECO:0000256" key="2">
    <source>
        <dbReference type="ARBA" id="ARBA00022679"/>
    </source>
</evidence>
<dbReference type="VEuPathDB" id="FungiDB:PAAG_07522"/>
<dbReference type="InterPro" id="IPR011004">
    <property type="entry name" value="Trimer_LpxA-like_sf"/>
</dbReference>
<dbReference type="InterPro" id="IPR018357">
    <property type="entry name" value="Hexapep_transf_CS"/>
</dbReference>
<protein>
    <submittedName>
        <fullName evidence="4">Acetyltransferase</fullName>
    </submittedName>
</protein>
<dbReference type="SUPFAM" id="SSF51161">
    <property type="entry name" value="Trimeric LpxA-like enzymes"/>
    <property type="match status" value="1"/>
</dbReference>
<comment type="similarity">
    <text evidence="1">Belongs to the transferase hexapeptide repeat family.</text>
</comment>
<organism evidence="4 5">
    <name type="scientific">Paracoccidioides lutzii (strain ATCC MYA-826 / Pb01)</name>
    <name type="common">Paracoccidioides brasiliensis</name>
    <dbReference type="NCBI Taxonomy" id="502779"/>
    <lineage>
        <taxon>Eukaryota</taxon>
        <taxon>Fungi</taxon>
        <taxon>Dikarya</taxon>
        <taxon>Ascomycota</taxon>
        <taxon>Pezizomycotina</taxon>
        <taxon>Eurotiomycetes</taxon>
        <taxon>Eurotiomycetidae</taxon>
        <taxon>Onygenales</taxon>
        <taxon>Ajellomycetaceae</taxon>
        <taxon>Paracoccidioides</taxon>
    </lineage>
</organism>
<feature type="domain" description="Maltose/galactoside acetyltransferase" evidence="3">
    <location>
        <begin position="7"/>
        <end position="61"/>
    </location>
</feature>
<evidence type="ECO:0000259" key="3">
    <source>
        <dbReference type="SMART" id="SM01266"/>
    </source>
</evidence>
<gene>
    <name evidence="4" type="ORF">PAAG_07522</name>
</gene>
<dbReference type="Proteomes" id="UP000002059">
    <property type="component" value="Partially assembled WGS sequence"/>
</dbReference>
<dbReference type="InterPro" id="IPR024688">
    <property type="entry name" value="Mac_dom"/>
</dbReference>
<dbReference type="InterPro" id="IPR051159">
    <property type="entry name" value="Hexapeptide_acetyltransf"/>
</dbReference>
<dbReference type="EMBL" id="KN294015">
    <property type="protein sequence ID" value="EEH37104.1"/>
    <property type="molecule type" value="Genomic_DNA"/>
</dbReference>
<dbReference type="OrthoDB" id="25818at2759"/>
<dbReference type="Pfam" id="PF00132">
    <property type="entry name" value="Hexapep"/>
    <property type="match status" value="1"/>
</dbReference>
<evidence type="ECO:0000256" key="1">
    <source>
        <dbReference type="ARBA" id="ARBA00007274"/>
    </source>
</evidence>
<keyword evidence="2 4" id="KW-0808">Transferase</keyword>
<proteinExistence type="inferred from homology"/>
<name>C1H9T1_PARBA</name>